<dbReference type="OrthoDB" id="8588447at2"/>
<sequence length="153" mass="17544">MPTGTVRWWLGLLLILSACSEVIVKTQLIMFAIDAQANLNHPIAVDLVLVYDEQLLAEIVKLSAHDWFTKRVQLKRDYPISLATWEWEFVPDQPSQKVLSFKMPPERKEAKAALFFANYITPGIHRIRIDSMTSVKVHLQEKLFVVEPLGTQT</sequence>
<protein>
    <recommendedName>
        <fullName evidence="3">Type VI secretion system protein</fullName>
    </recommendedName>
</protein>
<evidence type="ECO:0008006" key="3">
    <source>
        <dbReference type="Google" id="ProtNLM"/>
    </source>
</evidence>
<dbReference type="Proteomes" id="UP000031623">
    <property type="component" value="Chromosome"/>
</dbReference>
<dbReference type="EMBL" id="AP014633">
    <property type="protein sequence ID" value="BAP55305.1"/>
    <property type="molecule type" value="Genomic_DNA"/>
</dbReference>
<organism evidence="1 2">
    <name type="scientific">Thioploca ingrica</name>
    <dbReference type="NCBI Taxonomy" id="40754"/>
    <lineage>
        <taxon>Bacteria</taxon>
        <taxon>Pseudomonadati</taxon>
        <taxon>Pseudomonadota</taxon>
        <taxon>Gammaproteobacteria</taxon>
        <taxon>Thiotrichales</taxon>
        <taxon>Thiotrichaceae</taxon>
        <taxon>Thioploca</taxon>
    </lineage>
</organism>
<keyword evidence="2" id="KW-1185">Reference proteome</keyword>
<name>A0A090AK14_9GAMM</name>
<reference evidence="1 2" key="1">
    <citation type="journal article" date="2014" name="ISME J.">
        <title>Ecophysiology of Thioploca ingrica as revealed by the complete genome sequence supplemented with proteomic evidence.</title>
        <authorList>
            <person name="Kojima H."/>
            <person name="Ogura Y."/>
            <person name="Yamamoto N."/>
            <person name="Togashi T."/>
            <person name="Mori H."/>
            <person name="Watanabe T."/>
            <person name="Nemoto F."/>
            <person name="Kurokawa K."/>
            <person name="Hayashi T."/>
            <person name="Fukui M."/>
        </authorList>
    </citation>
    <scope>NUCLEOTIDE SEQUENCE [LARGE SCALE GENOMIC DNA]</scope>
</reference>
<dbReference type="KEGG" id="tig:THII_1008"/>
<dbReference type="HOGENOM" id="CLU_136211_0_0_6"/>
<proteinExistence type="predicted"/>
<evidence type="ECO:0000313" key="2">
    <source>
        <dbReference type="Proteomes" id="UP000031623"/>
    </source>
</evidence>
<dbReference type="STRING" id="40754.THII_1008"/>
<evidence type="ECO:0000313" key="1">
    <source>
        <dbReference type="EMBL" id="BAP55305.1"/>
    </source>
</evidence>
<dbReference type="AlphaFoldDB" id="A0A090AK14"/>
<dbReference type="PROSITE" id="PS51257">
    <property type="entry name" value="PROKAR_LIPOPROTEIN"/>
    <property type="match status" value="1"/>
</dbReference>
<gene>
    <name evidence="1" type="ORF">THII_1008</name>
</gene>
<accession>A0A090AK14</accession>